<sequence>MMNTGTAQQPQPRPFSPLSPAVSHPQLVRFRHSCEHCRKRKIKCSGTRPICEHCNRRGIECVYKPQAKSTRRPGSGMSSPLVGGSRPSSSLKQQQQQQFALNSSVQPISIPAANPYLHLPFVPSLHSADARYASAPIHTASPLTSGAYGIHHVPPSASSMRPASALPPHMSTEASGAKDDMFASLQSPQLVSMLGYSPASDLSGAVADSFGSIYGDTLDGSWFQDSDARAGTAPHGHRPATAGTAASASSLGAGLPQTLYHQNAFGLPPSLSAPQTAPARQTAFSFAAPPQLPSLGGGGGGGGGDASALGDGQHDSGDQPRHQRSLTSGSSSGSVSNMPLMDGSAMLGAVGSPAAHPAASLGGVYMYHHQHNHYLSSSMPSFAGGDGMFAGAGYMGGGSVLPQAKAGADDGAYQDLISSLGAIPHGLGDEDDGSEAFGAFVHASETTGNAPQQHTAMEVDPSGIAPEMTMLGDTLVTGSAGAKGGTNGAPASVGSRRP</sequence>
<dbReference type="Gene3D" id="4.10.240.10">
    <property type="entry name" value="Zn(2)-C6 fungal-type DNA-binding domain"/>
    <property type="match status" value="1"/>
</dbReference>
<feature type="region of interest" description="Disordered" evidence="5">
    <location>
        <begin position="475"/>
        <end position="498"/>
    </location>
</feature>
<evidence type="ECO:0000256" key="2">
    <source>
        <dbReference type="ARBA" id="ARBA00023125"/>
    </source>
</evidence>
<evidence type="ECO:0000313" key="8">
    <source>
        <dbReference type="Proteomes" id="UP001143981"/>
    </source>
</evidence>
<dbReference type="SMART" id="SM00066">
    <property type="entry name" value="GAL4"/>
    <property type="match status" value="1"/>
</dbReference>
<organism evidence="7 8">
    <name type="scientific">Coemansia biformis</name>
    <dbReference type="NCBI Taxonomy" id="1286918"/>
    <lineage>
        <taxon>Eukaryota</taxon>
        <taxon>Fungi</taxon>
        <taxon>Fungi incertae sedis</taxon>
        <taxon>Zoopagomycota</taxon>
        <taxon>Kickxellomycotina</taxon>
        <taxon>Kickxellomycetes</taxon>
        <taxon>Kickxellales</taxon>
        <taxon>Kickxellaceae</taxon>
        <taxon>Coemansia</taxon>
    </lineage>
</organism>
<dbReference type="OrthoDB" id="39175at2759"/>
<dbReference type="PROSITE" id="PS50048">
    <property type="entry name" value="ZN2_CY6_FUNGAL_2"/>
    <property type="match status" value="1"/>
</dbReference>
<keyword evidence="2" id="KW-0238">DNA-binding</keyword>
<dbReference type="EMBL" id="JANBOI010000089">
    <property type="protein sequence ID" value="KAJ1734188.1"/>
    <property type="molecule type" value="Genomic_DNA"/>
</dbReference>
<dbReference type="PANTHER" id="PTHR31069">
    <property type="entry name" value="OLEATE-ACTIVATED TRANSCRIPTION FACTOR 1-RELATED"/>
    <property type="match status" value="1"/>
</dbReference>
<evidence type="ECO:0000256" key="1">
    <source>
        <dbReference type="ARBA" id="ARBA00023015"/>
    </source>
</evidence>
<evidence type="ECO:0000259" key="6">
    <source>
        <dbReference type="PROSITE" id="PS50048"/>
    </source>
</evidence>
<dbReference type="PANTHER" id="PTHR31069:SF32">
    <property type="entry name" value="ARGININE METABOLISM REGULATION PROTEIN II"/>
    <property type="match status" value="1"/>
</dbReference>
<feature type="region of interest" description="Disordered" evidence="5">
    <location>
        <begin position="66"/>
        <end position="98"/>
    </location>
</feature>
<dbReference type="GO" id="GO:0003677">
    <property type="term" value="F:DNA binding"/>
    <property type="evidence" value="ECO:0007669"/>
    <property type="project" value="UniProtKB-KW"/>
</dbReference>
<evidence type="ECO:0000256" key="3">
    <source>
        <dbReference type="ARBA" id="ARBA00023163"/>
    </source>
</evidence>
<keyword evidence="1" id="KW-0805">Transcription regulation</keyword>
<evidence type="ECO:0000256" key="5">
    <source>
        <dbReference type="SAM" id="MobiDB-lite"/>
    </source>
</evidence>
<dbReference type="Proteomes" id="UP001143981">
    <property type="component" value="Unassembled WGS sequence"/>
</dbReference>
<feature type="region of interest" description="Disordered" evidence="5">
    <location>
        <begin position="1"/>
        <end position="21"/>
    </location>
</feature>
<reference evidence="7" key="1">
    <citation type="submission" date="2022-07" db="EMBL/GenBank/DDBJ databases">
        <title>Phylogenomic reconstructions and comparative analyses of Kickxellomycotina fungi.</title>
        <authorList>
            <person name="Reynolds N.K."/>
            <person name="Stajich J.E."/>
            <person name="Barry K."/>
            <person name="Grigoriev I.V."/>
            <person name="Crous P."/>
            <person name="Smith M.E."/>
        </authorList>
    </citation>
    <scope>NUCLEOTIDE SEQUENCE</scope>
    <source>
        <strain evidence="7">BCRC 34381</strain>
    </source>
</reference>
<dbReference type="Pfam" id="PF00172">
    <property type="entry name" value="Zn_clus"/>
    <property type="match status" value="1"/>
</dbReference>
<dbReference type="CDD" id="cd00067">
    <property type="entry name" value="GAL4"/>
    <property type="match status" value="1"/>
</dbReference>
<proteinExistence type="predicted"/>
<feature type="compositionally biased region" description="Low complexity" evidence="5">
    <location>
        <begin position="240"/>
        <end position="249"/>
    </location>
</feature>
<dbReference type="AlphaFoldDB" id="A0A9W7YH60"/>
<dbReference type="InterPro" id="IPR050675">
    <property type="entry name" value="OAF3"/>
</dbReference>
<keyword evidence="8" id="KW-1185">Reference proteome</keyword>
<dbReference type="GO" id="GO:0008270">
    <property type="term" value="F:zinc ion binding"/>
    <property type="evidence" value="ECO:0007669"/>
    <property type="project" value="InterPro"/>
</dbReference>
<feature type="domain" description="Zn(2)-C6 fungal-type" evidence="6">
    <location>
        <begin position="33"/>
        <end position="63"/>
    </location>
</feature>
<dbReference type="InterPro" id="IPR001138">
    <property type="entry name" value="Zn2Cys6_DnaBD"/>
</dbReference>
<accession>A0A9W7YH60</accession>
<name>A0A9W7YH60_9FUNG</name>
<evidence type="ECO:0000256" key="4">
    <source>
        <dbReference type="ARBA" id="ARBA00023242"/>
    </source>
</evidence>
<gene>
    <name evidence="7" type="ORF">LPJ61_001202</name>
</gene>
<dbReference type="GO" id="GO:0000981">
    <property type="term" value="F:DNA-binding transcription factor activity, RNA polymerase II-specific"/>
    <property type="evidence" value="ECO:0007669"/>
    <property type="project" value="InterPro"/>
</dbReference>
<keyword evidence="3" id="KW-0804">Transcription</keyword>
<comment type="caution">
    <text evidence="7">The sequence shown here is derived from an EMBL/GenBank/DDBJ whole genome shotgun (WGS) entry which is preliminary data.</text>
</comment>
<dbReference type="PROSITE" id="PS00463">
    <property type="entry name" value="ZN2_CY6_FUNGAL_1"/>
    <property type="match status" value="1"/>
</dbReference>
<feature type="compositionally biased region" description="Gly residues" evidence="5">
    <location>
        <begin position="295"/>
        <end position="305"/>
    </location>
</feature>
<keyword evidence="4" id="KW-0539">Nucleus</keyword>
<dbReference type="SUPFAM" id="SSF57701">
    <property type="entry name" value="Zn2/Cys6 DNA-binding domain"/>
    <property type="match status" value="1"/>
</dbReference>
<evidence type="ECO:0000313" key="7">
    <source>
        <dbReference type="EMBL" id="KAJ1734188.1"/>
    </source>
</evidence>
<dbReference type="InterPro" id="IPR036864">
    <property type="entry name" value="Zn2-C6_fun-type_DNA-bd_sf"/>
</dbReference>
<feature type="compositionally biased region" description="Basic and acidic residues" evidence="5">
    <location>
        <begin position="312"/>
        <end position="321"/>
    </location>
</feature>
<feature type="compositionally biased region" description="Polar residues" evidence="5">
    <location>
        <begin position="1"/>
        <end position="10"/>
    </location>
</feature>
<feature type="region of interest" description="Disordered" evidence="5">
    <location>
        <begin position="225"/>
        <end position="249"/>
    </location>
</feature>
<protein>
    <recommendedName>
        <fullName evidence="6">Zn(2)-C6 fungal-type domain-containing protein</fullName>
    </recommendedName>
</protein>
<feature type="region of interest" description="Disordered" evidence="5">
    <location>
        <begin position="288"/>
        <end position="338"/>
    </location>
</feature>